<dbReference type="EMBL" id="CP090896">
    <property type="protein sequence ID" value="ULT79639.1"/>
    <property type="molecule type" value="Genomic_DNA"/>
</dbReference>
<dbReference type="OMA" id="LVEKMMP"/>
<dbReference type="AlphaFoldDB" id="A0AAE8ZT95"/>
<feature type="region of interest" description="Disordered" evidence="1">
    <location>
        <begin position="126"/>
        <end position="156"/>
    </location>
</feature>
<dbReference type="KEGG" id="cbr:CBG_16414"/>
<accession>A0AAE8ZT95</accession>
<dbReference type="Gene3D" id="2.30.42.10">
    <property type="match status" value="1"/>
</dbReference>
<feature type="domain" description="PDZ" evidence="2">
    <location>
        <begin position="494"/>
        <end position="561"/>
    </location>
</feature>
<evidence type="ECO:0000313" key="4">
    <source>
        <dbReference type="Proteomes" id="UP000827892"/>
    </source>
</evidence>
<gene>
    <name evidence="3" type="ORF">L3Y34_010313</name>
</gene>
<feature type="region of interest" description="Disordered" evidence="1">
    <location>
        <begin position="229"/>
        <end position="265"/>
    </location>
</feature>
<feature type="compositionally biased region" description="Polar residues" evidence="1">
    <location>
        <begin position="233"/>
        <end position="249"/>
    </location>
</feature>
<protein>
    <recommendedName>
        <fullName evidence="2">PDZ domain-containing protein</fullName>
    </recommendedName>
</protein>
<sequence>MFLDLHFLFPISQPLFYVINLRFDSFSVIMSSGNRQAPMPPPKPRNLGRGQFYHQGGYLTPQDSDTDSGISADCDQGSPRAGSVFGTPVNGVVNGQQVTTQRRIPDLPQPSYQNFRSQSSADYLTPNSARKIAGYGTTPRRLPLQPQQQSVPPAGKTKYRVRFADEVDSGASTSSGASSTHISPRNDPQEMLMNSAVGVSQISTAFQQPTGHIQNSTDSPLKVKQNEFAPTVNRGSPLSHQRTGTLQRTPNRRLPISSTPQPQPTYADQLEALEPPSYTLAMQRLRNVPQQPQESFRDAFIRKSVNDTLQRRYRQRSSSLPRGTKSYYEGIDYYDVQQPQPPVSVRPQTSLHHSPLMTSVNQLPGSLDNLHITNLNMGMRRRKLPTAPLMGSSCQLHLENSDELTAYRALQFQMMQEELQRQPPPQPSFERQPTLLRRTNLVAAPPQNFNIPHITTTGPPPMGLSMPVQYDQGEYGTQSVRAQLVALDQRGFRRVLVEKMMPGPFGFYIATGVVAGQRAGIFISRVSLPSLSPMLTVGDEIIYVDEEYVKGRCLEYVQSVIAGKTSVTITLLPAVGQPAMC</sequence>
<dbReference type="RefSeq" id="XP_002643659.2">
    <property type="nucleotide sequence ID" value="XM_002643613.2"/>
</dbReference>
<dbReference type="InterPro" id="IPR001478">
    <property type="entry name" value="PDZ"/>
</dbReference>
<proteinExistence type="predicted"/>
<feature type="region of interest" description="Disordered" evidence="1">
    <location>
        <begin position="34"/>
        <end position="89"/>
    </location>
</feature>
<dbReference type="PROSITE" id="PS50106">
    <property type="entry name" value="PDZ"/>
    <property type="match status" value="1"/>
</dbReference>
<dbReference type="Proteomes" id="UP000827892">
    <property type="component" value="Chromosome X"/>
</dbReference>
<feature type="region of interest" description="Disordered" evidence="1">
    <location>
        <begin position="168"/>
        <end position="188"/>
    </location>
</feature>
<dbReference type="PANTHER" id="PTHR14102">
    <property type="entry name" value="PAR-6-RELATED"/>
    <property type="match status" value="1"/>
</dbReference>
<organism evidence="3 4">
    <name type="scientific">Caenorhabditis briggsae</name>
    <dbReference type="NCBI Taxonomy" id="6238"/>
    <lineage>
        <taxon>Eukaryota</taxon>
        <taxon>Metazoa</taxon>
        <taxon>Ecdysozoa</taxon>
        <taxon>Nematoda</taxon>
        <taxon>Chromadorea</taxon>
        <taxon>Rhabditida</taxon>
        <taxon>Rhabditina</taxon>
        <taxon>Rhabditomorpha</taxon>
        <taxon>Rhabditoidea</taxon>
        <taxon>Rhabditidae</taxon>
        <taxon>Peloderinae</taxon>
        <taxon>Caenorhabditis</taxon>
    </lineage>
</organism>
<dbReference type="InterPro" id="IPR036034">
    <property type="entry name" value="PDZ_sf"/>
</dbReference>
<dbReference type="SMART" id="SM00228">
    <property type="entry name" value="PDZ"/>
    <property type="match status" value="1"/>
</dbReference>
<evidence type="ECO:0000256" key="1">
    <source>
        <dbReference type="SAM" id="MobiDB-lite"/>
    </source>
</evidence>
<feature type="compositionally biased region" description="Polar residues" evidence="1">
    <location>
        <begin position="256"/>
        <end position="265"/>
    </location>
</feature>
<dbReference type="PANTHER" id="PTHR14102:SF14">
    <property type="entry name" value="PROTEIN CBG16414"/>
    <property type="match status" value="1"/>
</dbReference>
<dbReference type="SUPFAM" id="SSF50156">
    <property type="entry name" value="PDZ domain-like"/>
    <property type="match status" value="1"/>
</dbReference>
<evidence type="ECO:0000313" key="3">
    <source>
        <dbReference type="EMBL" id="ULT79639.1"/>
    </source>
</evidence>
<reference evidence="3 4" key="1">
    <citation type="submission" date="2022-05" db="EMBL/GenBank/DDBJ databases">
        <title>Chromosome-level reference genomes for two strains of Caenorhabditis briggsae: an improved platform for comparative genomics.</title>
        <authorList>
            <person name="Stevens L."/>
            <person name="Andersen E.C."/>
        </authorList>
    </citation>
    <scope>NUCLEOTIDE SEQUENCE [LARGE SCALE GENOMIC DNA]</scope>
    <source>
        <strain evidence="3">QX1410_ONT</strain>
        <tissue evidence="3">Whole-organism</tissue>
    </source>
</reference>
<name>A0AAE8ZT95_CAEBR</name>
<feature type="compositionally biased region" description="Low complexity" evidence="1">
    <location>
        <begin position="139"/>
        <end position="149"/>
    </location>
</feature>
<feature type="compositionally biased region" description="Low complexity" evidence="1">
    <location>
        <begin position="169"/>
        <end position="180"/>
    </location>
</feature>
<evidence type="ECO:0000259" key="2">
    <source>
        <dbReference type="PROSITE" id="PS50106"/>
    </source>
</evidence>
<dbReference type="InterPro" id="IPR051741">
    <property type="entry name" value="PAR6_homolog"/>
</dbReference>